<keyword evidence="7 10" id="KW-0460">Magnesium</keyword>
<evidence type="ECO:0000259" key="11">
    <source>
        <dbReference type="PROSITE" id="PS51278"/>
    </source>
</evidence>
<evidence type="ECO:0000313" key="12">
    <source>
        <dbReference type="EMBL" id="AVG23089.1"/>
    </source>
</evidence>
<keyword evidence="13" id="KW-1185">Reference proteome</keyword>
<evidence type="ECO:0000256" key="1">
    <source>
        <dbReference type="ARBA" id="ARBA00005209"/>
    </source>
</evidence>
<dbReference type="NCBIfam" id="TIGR01134">
    <property type="entry name" value="purF"/>
    <property type="match status" value="1"/>
</dbReference>
<dbReference type="UniPathway" id="UPA00074">
    <property type="reaction ID" value="UER00124"/>
</dbReference>
<dbReference type="GO" id="GO:0004044">
    <property type="term" value="F:amidophosphoribosyltransferase activity"/>
    <property type="evidence" value="ECO:0007669"/>
    <property type="project" value="UniProtKB-UniRule"/>
</dbReference>
<evidence type="ECO:0000256" key="3">
    <source>
        <dbReference type="ARBA" id="ARBA00022676"/>
    </source>
</evidence>
<evidence type="ECO:0000256" key="2">
    <source>
        <dbReference type="ARBA" id="ARBA00010138"/>
    </source>
</evidence>
<organism evidence="12 13">
    <name type="scientific">Pontimonas salivibrio</name>
    <dbReference type="NCBI Taxonomy" id="1159327"/>
    <lineage>
        <taxon>Bacteria</taxon>
        <taxon>Bacillati</taxon>
        <taxon>Actinomycetota</taxon>
        <taxon>Actinomycetes</taxon>
        <taxon>Micrococcales</taxon>
        <taxon>Microbacteriaceae</taxon>
        <taxon>Pontimonas</taxon>
    </lineage>
</organism>
<evidence type="ECO:0000256" key="4">
    <source>
        <dbReference type="ARBA" id="ARBA00022679"/>
    </source>
</evidence>
<evidence type="ECO:0000256" key="9">
    <source>
        <dbReference type="PIRSR" id="PIRSR000485-1"/>
    </source>
</evidence>
<dbReference type="GO" id="GO:0009113">
    <property type="term" value="P:purine nucleobase biosynthetic process"/>
    <property type="evidence" value="ECO:0007669"/>
    <property type="project" value="UniProtKB-UniRule"/>
</dbReference>
<sequence length="522" mass="57145">MTTTCTHTNPGGCATLKVKVHSPGADQETSEGESGRGMCGIVGMVSTGPVNQDIYDSLALLQHRGQDSTGMATLEGGGFHIHKAKGQVKEAYRTRDMRKLRGTTGLGHVRYATKGSAKREEEAQPFYVNSPFGIVLVHNGNLTNTRELTAQLHDQDRRHLNTTSDTELLVNVLARELQVAQDGKDFNPQQLFTAITRVHERVEGSYAAIALIAGHGLLAFRDPFGIRPLVLGRRQAGLLGTEWVVASESLVLESGDYDIVKDIAPGEAVFISTGGELFEQQCSPSPQMYPCSFEYVYLARPDSTMNGISVYEARLRLGDRLAATIAKHAPVKDIDVVMPIPDSARPAAMQVARRLGIEYREGFYKNKYVGRTFIMPGQAQRTKSVKQKLNALPSEFEGKNVLIVDDSIVRGTTSKEIVEMARRAGAKSVTFTSAAPPVRYPHVYGINMPSSSELVAAGRTIPEITQEIGADYLIYQEVEDMKDAILEGSDITELDMSCFTGEYCTGNVDQEYLDWLEGNQSS</sequence>
<keyword evidence="4 7" id="KW-0808">Transferase</keyword>
<feature type="active site" description="Nucleophile" evidence="7 9">
    <location>
        <position position="39"/>
    </location>
</feature>
<feature type="binding site" evidence="7 10">
    <location>
        <position position="406"/>
    </location>
    <ligand>
        <name>Mg(2+)</name>
        <dbReference type="ChEBI" id="CHEBI:18420"/>
    </ligand>
</feature>
<dbReference type="Gene3D" id="3.40.50.2020">
    <property type="match status" value="1"/>
</dbReference>
<evidence type="ECO:0000256" key="8">
    <source>
        <dbReference type="PIRNR" id="PIRNR000485"/>
    </source>
</evidence>
<dbReference type="Proteomes" id="UP000243077">
    <property type="component" value="Chromosome"/>
</dbReference>
<dbReference type="Pfam" id="PF00156">
    <property type="entry name" value="Pribosyltran"/>
    <property type="match status" value="1"/>
</dbReference>
<evidence type="ECO:0000256" key="5">
    <source>
        <dbReference type="ARBA" id="ARBA00022755"/>
    </source>
</evidence>
<dbReference type="CDD" id="cd06223">
    <property type="entry name" value="PRTases_typeI"/>
    <property type="match status" value="1"/>
</dbReference>
<dbReference type="SUPFAM" id="SSF53271">
    <property type="entry name" value="PRTase-like"/>
    <property type="match status" value="1"/>
</dbReference>
<evidence type="ECO:0000256" key="6">
    <source>
        <dbReference type="ARBA" id="ARBA00022962"/>
    </source>
</evidence>
<dbReference type="InterPro" id="IPR029055">
    <property type="entry name" value="Ntn_hydrolases_N"/>
</dbReference>
<reference evidence="12 13" key="1">
    <citation type="submission" date="2018-02" db="EMBL/GenBank/DDBJ databases">
        <title>Complete genome of the streamlined marine actinobacterium Pontimonas salivibrio CL-TW6 adapted to coastal planktonic lifestype.</title>
        <authorList>
            <person name="Cho B.C."/>
            <person name="Hardies S.C."/>
            <person name="Jang G.I."/>
            <person name="Hwang C.Y."/>
        </authorList>
    </citation>
    <scope>NUCLEOTIDE SEQUENCE [LARGE SCALE GENOMIC DNA]</scope>
    <source>
        <strain evidence="12 13">CL-TW6</strain>
    </source>
</reference>
<dbReference type="EC" id="2.4.2.14" evidence="7"/>
<gene>
    <name evidence="7" type="primary">purF</name>
    <name evidence="12" type="ORF">C3B54_1182</name>
</gene>
<dbReference type="PROSITE" id="PS51278">
    <property type="entry name" value="GATASE_TYPE_2"/>
    <property type="match status" value="1"/>
</dbReference>
<dbReference type="HAMAP" id="MF_01931">
    <property type="entry name" value="PurF"/>
    <property type="match status" value="1"/>
</dbReference>
<keyword evidence="7 10" id="KW-0479">Metal-binding</keyword>
<feature type="binding site" evidence="7 10">
    <location>
        <position position="343"/>
    </location>
    <ligand>
        <name>Mg(2+)</name>
        <dbReference type="ChEBI" id="CHEBI:18420"/>
    </ligand>
</feature>
<comment type="cofactor">
    <cofactor evidence="7 10">
        <name>Mg(2+)</name>
        <dbReference type="ChEBI" id="CHEBI:18420"/>
    </cofactor>
    <text evidence="7 10">Binds 1 Mg(2+) ion per subunit.</text>
</comment>
<dbReference type="InterPro" id="IPR017932">
    <property type="entry name" value="GATase_2_dom"/>
</dbReference>
<feature type="domain" description="Glutamine amidotransferase type-2" evidence="11">
    <location>
        <begin position="39"/>
        <end position="274"/>
    </location>
</feature>
<dbReference type="AlphaFoldDB" id="A0A2L2BN44"/>
<dbReference type="PIRSF" id="PIRSF000485">
    <property type="entry name" value="Amd_phspho_trans"/>
    <property type="match status" value="1"/>
</dbReference>
<accession>A0A2L2BN44</accession>
<dbReference type="InterPro" id="IPR029057">
    <property type="entry name" value="PRTase-like"/>
</dbReference>
<dbReference type="GO" id="GO:0000287">
    <property type="term" value="F:magnesium ion binding"/>
    <property type="evidence" value="ECO:0007669"/>
    <property type="project" value="UniProtKB-UniRule"/>
</dbReference>
<keyword evidence="5 7" id="KW-0658">Purine biosynthesis</keyword>
<dbReference type="InterPro" id="IPR000836">
    <property type="entry name" value="PRTase_dom"/>
</dbReference>
<dbReference type="InterPro" id="IPR005854">
    <property type="entry name" value="PurF"/>
</dbReference>
<dbReference type="EMBL" id="CP026923">
    <property type="protein sequence ID" value="AVG23089.1"/>
    <property type="molecule type" value="Genomic_DNA"/>
</dbReference>
<comment type="similarity">
    <text evidence="2 7 8">In the C-terminal section; belongs to the purine/pyrimidine phosphoribosyltransferase family.</text>
</comment>
<proteinExistence type="inferred from homology"/>
<dbReference type="Gene3D" id="3.60.20.10">
    <property type="entry name" value="Glutamine Phosphoribosylpyrophosphate, subunit 1, domain 1"/>
    <property type="match status" value="1"/>
</dbReference>
<evidence type="ECO:0000256" key="7">
    <source>
        <dbReference type="HAMAP-Rule" id="MF_01931"/>
    </source>
</evidence>
<keyword evidence="3 7" id="KW-0328">Glycosyltransferase</keyword>
<dbReference type="KEGG" id="psai:C3B54_1182"/>
<dbReference type="PANTHER" id="PTHR11907">
    <property type="entry name" value="AMIDOPHOSPHORIBOSYLTRANSFERASE"/>
    <property type="match status" value="1"/>
</dbReference>
<dbReference type="CDD" id="cd00715">
    <property type="entry name" value="GPATase_N"/>
    <property type="match status" value="1"/>
</dbReference>
<evidence type="ECO:0000313" key="13">
    <source>
        <dbReference type="Proteomes" id="UP000243077"/>
    </source>
</evidence>
<protein>
    <recommendedName>
        <fullName evidence="7">Amidophosphoribosyltransferase</fullName>
        <shortName evidence="7">ATase</shortName>
        <ecNumber evidence="7">2.4.2.14</ecNumber>
    </recommendedName>
    <alternativeName>
        <fullName evidence="7">Glutamine phosphoribosylpyrophosphate amidotransferase</fullName>
        <shortName evidence="7">GPATase</shortName>
    </alternativeName>
</protein>
<dbReference type="GO" id="GO:0006189">
    <property type="term" value="P:'de novo' IMP biosynthetic process"/>
    <property type="evidence" value="ECO:0007669"/>
    <property type="project" value="UniProtKB-UniRule"/>
</dbReference>
<comment type="pathway">
    <text evidence="1 7 8">Purine metabolism; IMP biosynthesis via de novo pathway; N(1)-(5-phospho-D-ribosyl)glycinamide from 5-phospho-alpha-D-ribose 1-diphosphate: step 1/2.</text>
</comment>
<keyword evidence="6 7" id="KW-0315">Glutamine amidotransferase</keyword>
<comment type="function">
    <text evidence="7">Catalyzes the formation of phosphoribosylamine from phosphoribosylpyrophosphate (PRPP) and glutamine.</text>
</comment>
<dbReference type="SUPFAM" id="SSF56235">
    <property type="entry name" value="N-terminal nucleophile aminohydrolases (Ntn hydrolases)"/>
    <property type="match status" value="1"/>
</dbReference>
<name>A0A2L2BN44_9MICO</name>
<dbReference type="Pfam" id="PF13522">
    <property type="entry name" value="GATase_6"/>
    <property type="match status" value="1"/>
</dbReference>
<comment type="catalytic activity">
    <reaction evidence="7 8">
        <text>5-phospho-beta-D-ribosylamine + L-glutamate + diphosphate = 5-phospho-alpha-D-ribose 1-diphosphate + L-glutamine + H2O</text>
        <dbReference type="Rhea" id="RHEA:14905"/>
        <dbReference type="ChEBI" id="CHEBI:15377"/>
        <dbReference type="ChEBI" id="CHEBI:29985"/>
        <dbReference type="ChEBI" id="CHEBI:33019"/>
        <dbReference type="ChEBI" id="CHEBI:58017"/>
        <dbReference type="ChEBI" id="CHEBI:58359"/>
        <dbReference type="ChEBI" id="CHEBI:58681"/>
        <dbReference type="EC" id="2.4.2.14"/>
    </reaction>
</comment>
<comment type="caution">
    <text evidence="7">Lacks conserved residue(s) required for the propagation of feature annotation.</text>
</comment>
<dbReference type="InterPro" id="IPR035584">
    <property type="entry name" value="PurF_N"/>
</dbReference>
<evidence type="ECO:0000256" key="10">
    <source>
        <dbReference type="PIRSR" id="PIRSR000485-2"/>
    </source>
</evidence>
<feature type="binding site" evidence="7 10">
    <location>
        <position position="405"/>
    </location>
    <ligand>
        <name>Mg(2+)</name>
        <dbReference type="ChEBI" id="CHEBI:18420"/>
    </ligand>
</feature>